<sequence length="118" mass="12645">MKKIVSVLILAIVLFTANSCSKHDEEEIVDCFGDSLFIQLKHSVDAADSKKINYSIEYNGSRTLSDVKWTFGDGTTGTGTSVSHTYAAAGTFEVKADVTTKEGNATCTSSPKKSITVN</sequence>
<evidence type="ECO:0000313" key="4">
    <source>
        <dbReference type="Proteomes" id="UP000028715"/>
    </source>
</evidence>
<feature type="signal peptide" evidence="1">
    <location>
        <begin position="1"/>
        <end position="22"/>
    </location>
</feature>
<dbReference type="EMBL" id="JPRL01000001">
    <property type="protein sequence ID" value="KFF04755.1"/>
    <property type="molecule type" value="Genomic_DNA"/>
</dbReference>
<dbReference type="RefSeq" id="WP_035681431.1">
    <property type="nucleotide sequence ID" value="NZ_JPRL01000001.1"/>
</dbReference>
<keyword evidence="4" id="KW-1185">Reference proteome</keyword>
<gene>
    <name evidence="3" type="ORF">IW19_04050</name>
</gene>
<dbReference type="SMART" id="SM00089">
    <property type="entry name" value="PKD"/>
    <property type="match status" value="1"/>
</dbReference>
<evidence type="ECO:0000313" key="3">
    <source>
        <dbReference type="EMBL" id="KFF04755.1"/>
    </source>
</evidence>
<feature type="domain" description="PKD" evidence="2">
    <location>
        <begin position="68"/>
        <end position="110"/>
    </location>
</feature>
<accession>A0A085ZJZ1</accession>
<dbReference type="PROSITE" id="PS50093">
    <property type="entry name" value="PKD"/>
    <property type="match status" value="1"/>
</dbReference>
<dbReference type="eggNOG" id="ENOG502ZJW4">
    <property type="taxonomic scope" value="Bacteria"/>
</dbReference>
<dbReference type="OrthoDB" id="1363152at2"/>
<proteinExistence type="predicted"/>
<comment type="caution">
    <text evidence="3">The sequence shown here is derived from an EMBL/GenBank/DDBJ whole genome shotgun (WGS) entry which is preliminary data.</text>
</comment>
<dbReference type="InterPro" id="IPR000601">
    <property type="entry name" value="PKD_dom"/>
</dbReference>
<dbReference type="AlphaFoldDB" id="A0A085ZJZ1"/>
<dbReference type="Gene3D" id="2.60.40.10">
    <property type="entry name" value="Immunoglobulins"/>
    <property type="match status" value="1"/>
</dbReference>
<feature type="chain" id="PRO_5001801207" description="PKD domain-containing protein" evidence="1">
    <location>
        <begin position="23"/>
        <end position="118"/>
    </location>
</feature>
<dbReference type="Pfam" id="PF18911">
    <property type="entry name" value="PKD_4"/>
    <property type="match status" value="1"/>
</dbReference>
<evidence type="ECO:0000256" key="1">
    <source>
        <dbReference type="SAM" id="SignalP"/>
    </source>
</evidence>
<name>A0A085ZJZ1_9FLAO</name>
<reference evidence="3 4" key="1">
    <citation type="submission" date="2014-07" db="EMBL/GenBank/DDBJ databases">
        <title>Genome of Flavobacterium reichenbachii LMG 25512.</title>
        <authorList>
            <person name="Stropko S.J."/>
            <person name="Pipes S.E."/>
            <person name="Newman J.D."/>
        </authorList>
    </citation>
    <scope>NUCLEOTIDE SEQUENCE [LARGE SCALE GENOMIC DNA]</scope>
    <source>
        <strain evidence="3 4">LMG 25512</strain>
    </source>
</reference>
<protein>
    <recommendedName>
        <fullName evidence="2">PKD domain-containing protein</fullName>
    </recommendedName>
</protein>
<dbReference type="SUPFAM" id="SSF49299">
    <property type="entry name" value="PKD domain"/>
    <property type="match status" value="1"/>
</dbReference>
<dbReference type="InterPro" id="IPR022409">
    <property type="entry name" value="PKD/Chitinase_dom"/>
</dbReference>
<dbReference type="InterPro" id="IPR013783">
    <property type="entry name" value="Ig-like_fold"/>
</dbReference>
<dbReference type="InterPro" id="IPR035986">
    <property type="entry name" value="PKD_dom_sf"/>
</dbReference>
<keyword evidence="1" id="KW-0732">Signal</keyword>
<dbReference type="Proteomes" id="UP000028715">
    <property type="component" value="Unassembled WGS sequence"/>
</dbReference>
<organism evidence="3 4">
    <name type="scientific">Flavobacterium reichenbachii</name>
    <dbReference type="NCBI Taxonomy" id="362418"/>
    <lineage>
        <taxon>Bacteria</taxon>
        <taxon>Pseudomonadati</taxon>
        <taxon>Bacteroidota</taxon>
        <taxon>Flavobacteriia</taxon>
        <taxon>Flavobacteriales</taxon>
        <taxon>Flavobacteriaceae</taxon>
        <taxon>Flavobacterium</taxon>
    </lineage>
</organism>
<dbReference type="STRING" id="362418.IW19_04050"/>
<evidence type="ECO:0000259" key="2">
    <source>
        <dbReference type="PROSITE" id="PS50093"/>
    </source>
</evidence>